<proteinExistence type="predicted"/>
<sequence>MAFLNGCTEIIGIRYLRSNTFKTIPKGTPQNSVISPLLFNIAIKYPPPLLENIPHLRQALNANDLTLWTPTGSMGKR</sequence>
<reference evidence="1 2" key="1">
    <citation type="journal article" date="2020" name="Cell">
        <title>Large-Scale Comparative Analyses of Tick Genomes Elucidate Their Genetic Diversity and Vector Capacities.</title>
        <authorList>
            <consortium name="Tick Genome and Microbiome Consortium (TIGMIC)"/>
            <person name="Jia N."/>
            <person name="Wang J."/>
            <person name="Shi W."/>
            <person name="Du L."/>
            <person name="Sun Y."/>
            <person name="Zhan W."/>
            <person name="Jiang J.F."/>
            <person name="Wang Q."/>
            <person name="Zhang B."/>
            <person name="Ji P."/>
            <person name="Bell-Sakyi L."/>
            <person name="Cui X.M."/>
            <person name="Yuan T.T."/>
            <person name="Jiang B.G."/>
            <person name="Yang W.F."/>
            <person name="Lam T.T."/>
            <person name="Chang Q.C."/>
            <person name="Ding S.J."/>
            <person name="Wang X.J."/>
            <person name="Zhu J.G."/>
            <person name="Ruan X.D."/>
            <person name="Zhao L."/>
            <person name="Wei J.T."/>
            <person name="Ye R.Z."/>
            <person name="Que T.C."/>
            <person name="Du C.H."/>
            <person name="Zhou Y.H."/>
            <person name="Cheng J.X."/>
            <person name="Dai P.F."/>
            <person name="Guo W.B."/>
            <person name="Han X.H."/>
            <person name="Huang E.J."/>
            <person name="Li L.F."/>
            <person name="Wei W."/>
            <person name="Gao Y.C."/>
            <person name="Liu J.Z."/>
            <person name="Shao H.Z."/>
            <person name="Wang X."/>
            <person name="Wang C.C."/>
            <person name="Yang T.C."/>
            <person name="Huo Q.B."/>
            <person name="Li W."/>
            <person name="Chen H.Y."/>
            <person name="Chen S.E."/>
            <person name="Zhou L.G."/>
            <person name="Ni X.B."/>
            <person name="Tian J.H."/>
            <person name="Sheng Y."/>
            <person name="Liu T."/>
            <person name="Pan Y.S."/>
            <person name="Xia L.Y."/>
            <person name="Li J."/>
            <person name="Zhao F."/>
            <person name="Cao W.C."/>
        </authorList>
    </citation>
    <scope>NUCLEOTIDE SEQUENCE [LARGE SCALE GENOMIC DNA]</scope>
    <source>
        <strain evidence="1">Iper-2018</strain>
    </source>
</reference>
<dbReference type="EMBL" id="JABSTQ010006072">
    <property type="protein sequence ID" value="KAG0437986.1"/>
    <property type="molecule type" value="Genomic_DNA"/>
</dbReference>
<name>A0AC60QSL4_IXOPE</name>
<dbReference type="Proteomes" id="UP000805193">
    <property type="component" value="Unassembled WGS sequence"/>
</dbReference>
<comment type="caution">
    <text evidence="1">The sequence shown here is derived from an EMBL/GenBank/DDBJ whole genome shotgun (WGS) entry which is preliminary data.</text>
</comment>
<evidence type="ECO:0000313" key="2">
    <source>
        <dbReference type="Proteomes" id="UP000805193"/>
    </source>
</evidence>
<gene>
    <name evidence="1" type="ORF">HPB47_017197</name>
</gene>
<keyword evidence="2" id="KW-1185">Reference proteome</keyword>
<protein>
    <submittedName>
        <fullName evidence="1">Uncharacterized protein</fullName>
    </submittedName>
</protein>
<organism evidence="1 2">
    <name type="scientific">Ixodes persulcatus</name>
    <name type="common">Taiga tick</name>
    <dbReference type="NCBI Taxonomy" id="34615"/>
    <lineage>
        <taxon>Eukaryota</taxon>
        <taxon>Metazoa</taxon>
        <taxon>Ecdysozoa</taxon>
        <taxon>Arthropoda</taxon>
        <taxon>Chelicerata</taxon>
        <taxon>Arachnida</taxon>
        <taxon>Acari</taxon>
        <taxon>Parasitiformes</taxon>
        <taxon>Ixodida</taxon>
        <taxon>Ixodoidea</taxon>
        <taxon>Ixodidae</taxon>
        <taxon>Ixodinae</taxon>
        <taxon>Ixodes</taxon>
    </lineage>
</organism>
<evidence type="ECO:0000313" key="1">
    <source>
        <dbReference type="EMBL" id="KAG0437986.1"/>
    </source>
</evidence>
<accession>A0AC60QSL4</accession>